<feature type="region of interest" description="Disordered" evidence="1">
    <location>
        <begin position="302"/>
        <end position="344"/>
    </location>
</feature>
<dbReference type="Proteomes" id="UP000717515">
    <property type="component" value="Unassembled WGS sequence"/>
</dbReference>
<feature type="compositionally biased region" description="Basic residues" evidence="1">
    <location>
        <begin position="113"/>
        <end position="123"/>
    </location>
</feature>
<feature type="compositionally biased region" description="Acidic residues" evidence="1">
    <location>
        <begin position="143"/>
        <end position="152"/>
    </location>
</feature>
<evidence type="ECO:0000313" key="3">
    <source>
        <dbReference type="Proteomes" id="UP000717515"/>
    </source>
</evidence>
<comment type="caution">
    <text evidence="2">The sequence shown here is derived from an EMBL/GenBank/DDBJ whole genome shotgun (WGS) entry which is preliminary data.</text>
</comment>
<dbReference type="Gene3D" id="3.40.50.1820">
    <property type="entry name" value="alpha/beta hydrolase"/>
    <property type="match status" value="1"/>
</dbReference>
<gene>
    <name evidence="2" type="ORF">KVV02_003612</name>
</gene>
<organism evidence="2 3">
    <name type="scientific">Mortierella alpina</name>
    <name type="common">Oleaginous fungus</name>
    <name type="synonym">Mortierella renispora</name>
    <dbReference type="NCBI Taxonomy" id="64518"/>
    <lineage>
        <taxon>Eukaryota</taxon>
        <taxon>Fungi</taxon>
        <taxon>Fungi incertae sedis</taxon>
        <taxon>Mucoromycota</taxon>
        <taxon>Mortierellomycotina</taxon>
        <taxon>Mortierellomycetes</taxon>
        <taxon>Mortierellales</taxon>
        <taxon>Mortierellaceae</taxon>
        <taxon>Mortierella</taxon>
    </lineage>
</organism>
<evidence type="ECO:0000256" key="1">
    <source>
        <dbReference type="SAM" id="MobiDB-lite"/>
    </source>
</evidence>
<proteinExistence type="predicted"/>
<feature type="compositionally biased region" description="Basic and acidic residues" evidence="1">
    <location>
        <begin position="166"/>
        <end position="180"/>
    </location>
</feature>
<sequence>MTTMAKFLSGPEPRDLTRDLISAPLVTTYSLKSLIDSPHFQQKMILPSGRSVSYTTCGSKTGIPVLYFYGLGGSSRQIASMHAQAVRLDIKLISIDRPGTGFTEPYKTSSLRSRWRQRARATKQVKDNKVVAIQCNDNKDEDSGVVEDSSDSEDQKQHQQLQYTQHAEESLKENSKENSKEKKKNTTSPTRTVNKRVTHTCLEAMAVLDQLLPGARFGLMGHSCGIYYIMRMLQLFPDRLQEGPISLLTPWVPFNECPETTSRSFKFLKHVPRSLVWAVTSSMNHLGSVILSSTQVLSGTLSNRSVNSGGSGDDSSADSKNHKKRKADGKSKRKRKSHSSSNTCQDHHVDLVFDRKQPADPFVMQFSDAFDKILLPALVQDMNRQHSNGYNSEIQMCISDVGFDLADVTLPEGVTVNAYCGHLDNMVPIEASREMGLKCGWDMHEFKYSGHGGPRICMYALEDYAMGVQAIEAAKVVQDQWSEKTG</sequence>
<accession>A0A9P8AA92</accession>
<dbReference type="EMBL" id="JAIFTL010000033">
    <property type="protein sequence ID" value="KAG9325740.1"/>
    <property type="molecule type" value="Genomic_DNA"/>
</dbReference>
<feature type="region of interest" description="Disordered" evidence="1">
    <location>
        <begin position="103"/>
        <end position="192"/>
    </location>
</feature>
<dbReference type="InterPro" id="IPR029058">
    <property type="entry name" value="AB_hydrolase_fold"/>
</dbReference>
<protein>
    <recommendedName>
        <fullName evidence="4">AB hydrolase-1 domain-containing protein</fullName>
    </recommendedName>
</protein>
<dbReference type="AlphaFoldDB" id="A0A9P8AA92"/>
<name>A0A9P8AA92_MORAP</name>
<evidence type="ECO:0000313" key="2">
    <source>
        <dbReference type="EMBL" id="KAG9325740.1"/>
    </source>
</evidence>
<feature type="compositionally biased region" description="Basic residues" evidence="1">
    <location>
        <begin position="321"/>
        <end position="338"/>
    </location>
</feature>
<evidence type="ECO:0008006" key="4">
    <source>
        <dbReference type="Google" id="ProtNLM"/>
    </source>
</evidence>
<reference evidence="2" key="1">
    <citation type="submission" date="2021-07" db="EMBL/GenBank/DDBJ databases">
        <title>Draft genome of Mortierella alpina, strain LL118, isolated from an aspen leaf litter sample.</title>
        <authorList>
            <person name="Yang S."/>
            <person name="Vinatzer B.A."/>
        </authorList>
    </citation>
    <scope>NUCLEOTIDE SEQUENCE</scope>
    <source>
        <strain evidence="2">LL118</strain>
    </source>
</reference>
<dbReference type="PANTHER" id="PTHR45763:SF46">
    <property type="entry name" value="AB HYDROLASE-1 DOMAIN-CONTAINING PROTEIN"/>
    <property type="match status" value="1"/>
</dbReference>
<dbReference type="PANTHER" id="PTHR45763">
    <property type="entry name" value="HYDROLASE, ALPHA/BETA FOLD FAMILY PROTEIN, EXPRESSED-RELATED"/>
    <property type="match status" value="1"/>
</dbReference>
<dbReference type="SUPFAM" id="SSF53474">
    <property type="entry name" value="alpha/beta-Hydrolases"/>
    <property type="match status" value="1"/>
</dbReference>